<evidence type="ECO:0000256" key="1">
    <source>
        <dbReference type="SAM" id="Phobius"/>
    </source>
</evidence>
<proteinExistence type="predicted"/>
<keyword evidence="1" id="KW-0472">Membrane</keyword>
<keyword evidence="3" id="KW-1185">Reference proteome</keyword>
<protein>
    <submittedName>
        <fullName evidence="2">Uncharacterized protein</fullName>
    </submittedName>
</protein>
<name>A0A3S2WRS9_9BURK</name>
<organism evidence="2 3">
    <name type="scientific">Inhella crocodyli</name>
    <dbReference type="NCBI Taxonomy" id="2499851"/>
    <lineage>
        <taxon>Bacteria</taxon>
        <taxon>Pseudomonadati</taxon>
        <taxon>Pseudomonadota</taxon>
        <taxon>Betaproteobacteria</taxon>
        <taxon>Burkholderiales</taxon>
        <taxon>Sphaerotilaceae</taxon>
        <taxon>Inhella</taxon>
    </lineage>
</organism>
<dbReference type="Proteomes" id="UP000288587">
    <property type="component" value="Unassembled WGS sequence"/>
</dbReference>
<keyword evidence="1" id="KW-0812">Transmembrane</keyword>
<reference evidence="2 3" key="1">
    <citation type="submission" date="2019-01" db="EMBL/GenBank/DDBJ databases">
        <authorList>
            <person name="Chen W.-M."/>
        </authorList>
    </citation>
    <scope>NUCLEOTIDE SEQUENCE [LARGE SCALE GENOMIC DNA]</scope>
    <source>
        <strain evidence="2 3">CCP-18</strain>
    </source>
</reference>
<keyword evidence="1" id="KW-1133">Transmembrane helix</keyword>
<feature type="transmembrane region" description="Helical" evidence="1">
    <location>
        <begin position="45"/>
        <end position="64"/>
    </location>
</feature>
<dbReference type="EMBL" id="SACM01000002">
    <property type="protein sequence ID" value="RVT86380.1"/>
    <property type="molecule type" value="Genomic_DNA"/>
</dbReference>
<dbReference type="AlphaFoldDB" id="A0A3S2WRS9"/>
<gene>
    <name evidence="2" type="ORF">EOD73_10180</name>
</gene>
<feature type="transmembrane region" description="Helical" evidence="1">
    <location>
        <begin position="6"/>
        <end position="33"/>
    </location>
</feature>
<dbReference type="RefSeq" id="WP_127682875.1">
    <property type="nucleotide sequence ID" value="NZ_SACM01000002.1"/>
</dbReference>
<dbReference type="OrthoDB" id="8908883at2"/>
<sequence>MSPLDALLHLVNLFAAPVWTSLILVALAKGWVWRQALRGVAWRRLWAESALLGSVGVVMALVTLGADGKLLGYGLWLLLASVPLGWRLARA</sequence>
<feature type="transmembrane region" description="Helical" evidence="1">
    <location>
        <begin position="70"/>
        <end position="89"/>
    </location>
</feature>
<accession>A0A3S2WRS9</accession>
<evidence type="ECO:0000313" key="3">
    <source>
        <dbReference type="Proteomes" id="UP000288587"/>
    </source>
</evidence>
<evidence type="ECO:0000313" key="2">
    <source>
        <dbReference type="EMBL" id="RVT86380.1"/>
    </source>
</evidence>
<comment type="caution">
    <text evidence="2">The sequence shown here is derived from an EMBL/GenBank/DDBJ whole genome shotgun (WGS) entry which is preliminary data.</text>
</comment>